<evidence type="ECO:0000256" key="5">
    <source>
        <dbReference type="ARBA" id="ARBA00011484"/>
    </source>
</evidence>
<evidence type="ECO:0000256" key="4">
    <source>
        <dbReference type="ARBA" id="ARBA00007317"/>
    </source>
</evidence>
<comment type="pathway">
    <text evidence="3">Amino-acid degradation; L-lysine degradation via saccharopine pathway; glutaryl-CoA from L-lysine: step 6/6.</text>
</comment>
<keyword evidence="10" id="KW-0809">Transit peptide</keyword>
<evidence type="ECO:0000256" key="15">
    <source>
        <dbReference type="ARBA" id="ARBA00052761"/>
    </source>
</evidence>
<dbReference type="PROSITE" id="PS00189">
    <property type="entry name" value="LIPOYL"/>
    <property type="match status" value="1"/>
</dbReference>
<keyword evidence="8" id="KW-0808">Transferase</keyword>
<dbReference type="Pfam" id="PF00364">
    <property type="entry name" value="Biotin_lipoyl"/>
    <property type="match status" value="1"/>
</dbReference>
<evidence type="ECO:0000256" key="16">
    <source>
        <dbReference type="SAM" id="MobiDB-lite"/>
    </source>
</evidence>
<evidence type="ECO:0000259" key="17">
    <source>
        <dbReference type="PROSITE" id="PS50968"/>
    </source>
</evidence>
<dbReference type="Gene3D" id="2.40.50.100">
    <property type="match status" value="1"/>
</dbReference>
<dbReference type="InterPro" id="IPR006255">
    <property type="entry name" value="SucB"/>
</dbReference>
<evidence type="ECO:0000256" key="3">
    <source>
        <dbReference type="ARBA" id="ARBA00005145"/>
    </source>
</evidence>
<keyword evidence="12" id="KW-0012">Acyltransferase</keyword>
<dbReference type="InterPro" id="IPR000089">
    <property type="entry name" value="Biotin_lipoyl"/>
</dbReference>
<reference evidence="18 19" key="1">
    <citation type="submission" date="2017-09" db="EMBL/GenBank/DDBJ databases">
        <authorList>
            <consortium name="International Durum Wheat Genome Sequencing Consortium (IDWGSC)"/>
            <person name="Milanesi L."/>
        </authorList>
    </citation>
    <scope>NUCLEOTIDE SEQUENCE [LARGE SCALE GENOMIC DNA]</scope>
    <source>
        <strain evidence="19">cv. Svevo</strain>
    </source>
</reference>
<dbReference type="GO" id="GO:0006099">
    <property type="term" value="P:tricarboxylic acid cycle"/>
    <property type="evidence" value="ECO:0007669"/>
    <property type="project" value="UniProtKB-KW"/>
</dbReference>
<evidence type="ECO:0000256" key="13">
    <source>
        <dbReference type="ARBA" id="ARBA00032406"/>
    </source>
</evidence>
<feature type="region of interest" description="Disordered" evidence="16">
    <location>
        <begin position="214"/>
        <end position="281"/>
    </location>
</feature>
<dbReference type="FunFam" id="3.30.559.10:FF:000006">
    <property type="entry name" value="Dihydrolipoyllysine-residue succinyltransferase component of 2-oxoglutarate dehydrogenase complex, mitochondrial"/>
    <property type="match status" value="1"/>
</dbReference>
<feature type="domain" description="Lipoyl-binding" evidence="17">
    <location>
        <begin position="101"/>
        <end position="212"/>
    </location>
</feature>
<dbReference type="Gramene" id="TRITD4Bv1G023950.3">
    <property type="protein sequence ID" value="TRITD4Bv1G023950.3"/>
    <property type="gene ID" value="TRITD4Bv1G023950"/>
</dbReference>
<evidence type="ECO:0000256" key="14">
    <source>
        <dbReference type="ARBA" id="ARBA00037426"/>
    </source>
</evidence>
<gene>
    <name evidence="18" type="ORF">TRITD_4Bv1G023950</name>
</gene>
<dbReference type="InterPro" id="IPR011053">
    <property type="entry name" value="Single_hybrid_motif"/>
</dbReference>
<evidence type="ECO:0000256" key="2">
    <source>
        <dbReference type="ARBA" id="ARBA00004173"/>
    </source>
</evidence>
<dbReference type="Proteomes" id="UP000324705">
    <property type="component" value="Chromosome 4B"/>
</dbReference>
<dbReference type="InterPro" id="IPR050537">
    <property type="entry name" value="2-oxoacid_dehydrogenase"/>
</dbReference>
<dbReference type="CDD" id="cd06849">
    <property type="entry name" value="lipoyl_domain"/>
    <property type="match status" value="1"/>
</dbReference>
<evidence type="ECO:0000256" key="8">
    <source>
        <dbReference type="ARBA" id="ARBA00022679"/>
    </source>
</evidence>
<comment type="subunit">
    <text evidence="5">Forms a 24-polypeptide structural core with octahedral symmetry.</text>
</comment>
<dbReference type="GO" id="GO:0045252">
    <property type="term" value="C:oxoglutarate dehydrogenase complex"/>
    <property type="evidence" value="ECO:0007669"/>
    <property type="project" value="InterPro"/>
</dbReference>
<evidence type="ECO:0000256" key="1">
    <source>
        <dbReference type="ARBA" id="ARBA00001938"/>
    </source>
</evidence>
<dbReference type="InterPro" id="IPR003016">
    <property type="entry name" value="2-oxoA_DH_lipoyl-BS"/>
</dbReference>
<evidence type="ECO:0000256" key="6">
    <source>
        <dbReference type="ARBA" id="ARBA00012945"/>
    </source>
</evidence>
<evidence type="ECO:0000313" key="19">
    <source>
        <dbReference type="Proteomes" id="UP000324705"/>
    </source>
</evidence>
<name>A0A9R0SVQ1_TRITD</name>
<comment type="subcellular location">
    <subcellularLocation>
        <location evidence="2">Mitochondrion</location>
    </subcellularLocation>
</comment>
<dbReference type="PANTHER" id="PTHR43416:SF5">
    <property type="entry name" value="DIHYDROLIPOYLLYSINE-RESIDUE SUCCINYLTRANSFERASE COMPONENT OF 2-OXOGLUTARATE DEHYDROGENASE COMPLEX, MITOCHONDRIAL"/>
    <property type="match status" value="1"/>
</dbReference>
<proteinExistence type="inferred from homology"/>
<comment type="cofactor">
    <cofactor evidence="1">
        <name>(R)-lipoate</name>
        <dbReference type="ChEBI" id="CHEBI:83088"/>
    </cofactor>
</comment>
<comment type="catalytic activity">
    <reaction evidence="15">
        <text>N(6)-[(R)-dihydrolipoyl]-L-lysyl-[protein] + succinyl-CoA = N(6)-[(R)-S(8)-succinyldihydrolipoyl]-L-lysyl-[protein] + CoA</text>
        <dbReference type="Rhea" id="RHEA:15213"/>
        <dbReference type="Rhea" id="RHEA-COMP:10475"/>
        <dbReference type="Rhea" id="RHEA-COMP:20092"/>
        <dbReference type="ChEBI" id="CHEBI:57287"/>
        <dbReference type="ChEBI" id="CHEBI:57292"/>
        <dbReference type="ChEBI" id="CHEBI:83100"/>
        <dbReference type="ChEBI" id="CHEBI:83120"/>
        <dbReference type="EC" id="2.3.1.61"/>
    </reaction>
</comment>
<dbReference type="OMA" id="PRPMMFL"/>
<dbReference type="NCBIfam" id="TIGR01347">
    <property type="entry name" value="sucB"/>
    <property type="match status" value="1"/>
</dbReference>
<dbReference type="GO" id="GO:0004149">
    <property type="term" value="F:dihydrolipoyllysine-residue succinyltransferase activity"/>
    <property type="evidence" value="ECO:0007669"/>
    <property type="project" value="UniProtKB-EC"/>
</dbReference>
<evidence type="ECO:0000256" key="7">
    <source>
        <dbReference type="ARBA" id="ARBA00022532"/>
    </source>
</evidence>
<keyword evidence="7" id="KW-0816">Tricarboxylic acid cycle</keyword>
<dbReference type="InterPro" id="IPR001078">
    <property type="entry name" value="2-oxoacid_DH_actylTfrase"/>
</dbReference>
<accession>A0A9R0SVQ1</accession>
<evidence type="ECO:0000256" key="10">
    <source>
        <dbReference type="ARBA" id="ARBA00022946"/>
    </source>
</evidence>
<dbReference type="Gene3D" id="3.30.559.10">
    <property type="entry name" value="Chloramphenicol acetyltransferase-like domain"/>
    <property type="match status" value="1"/>
</dbReference>
<dbReference type="SUPFAM" id="SSF52777">
    <property type="entry name" value="CoA-dependent acyltransferases"/>
    <property type="match status" value="1"/>
</dbReference>
<dbReference type="PANTHER" id="PTHR43416">
    <property type="entry name" value="DIHYDROLIPOYLLYSINE-RESIDUE SUCCINYLTRANSFERASE COMPONENT OF 2-OXOGLUTARATE DEHYDROGENASE COMPLEX, MITOCHONDRIAL-RELATED"/>
    <property type="match status" value="1"/>
</dbReference>
<feature type="compositionally biased region" description="Basic and acidic residues" evidence="16">
    <location>
        <begin position="240"/>
        <end position="253"/>
    </location>
</feature>
<evidence type="ECO:0000256" key="11">
    <source>
        <dbReference type="ARBA" id="ARBA00023128"/>
    </source>
</evidence>
<comment type="function">
    <text evidence="14">The 2-oxoglutarate dehydrogenase complex catalyzes the overall conversion of 2-oxoglutarate to succinyl-CoA and CO(2). It contains multiple copies of three enzymatic components: 2-oxoglutarate dehydrogenase (E1), dihydrolipoamide succinyltransferase (E2) and lipoamide dehydrogenase (E3).</text>
</comment>
<dbReference type="SUPFAM" id="SSF51230">
    <property type="entry name" value="Single hybrid motif"/>
    <property type="match status" value="1"/>
</dbReference>
<dbReference type="InterPro" id="IPR023213">
    <property type="entry name" value="CAT-like_dom_sf"/>
</dbReference>
<evidence type="ECO:0000256" key="12">
    <source>
        <dbReference type="ARBA" id="ARBA00023315"/>
    </source>
</evidence>
<dbReference type="GO" id="GO:0005739">
    <property type="term" value="C:mitochondrion"/>
    <property type="evidence" value="ECO:0007669"/>
    <property type="project" value="UniProtKB-SubCell"/>
</dbReference>
<keyword evidence="19" id="KW-1185">Reference proteome</keyword>
<dbReference type="EC" id="2.3.1.61" evidence="6"/>
<keyword evidence="11" id="KW-0496">Mitochondrion</keyword>
<evidence type="ECO:0000313" key="18">
    <source>
        <dbReference type="EMBL" id="VAI02354.1"/>
    </source>
</evidence>
<sequence length="504" mass="55265">MIWLPWRRFAVSSTSSVQNLLIIQSPSFCQIVLDLGFCHQLMVGSTVLSLLQSSRHARHFSTQLLEGVPRLPKPTCERYFLRNASPYQIWSRSFASENGDLVEAVVPFMGESVTDGTLANFLKSMHLSVSVIQVVNVYAPDMLFAAEPGDRVEADEAIAQIETDKVTIDVSSPEAGVIEKQYGYSPDHISALQFIASEGDTVTPGTKVAVISKSAAPSEAHVAPSEETSQKETPPPPPPEKPKVEAKSPKVESVKPQASKLASPSEPQLPPKERERRVSMPRLRKRIANRLKDSQNTFALLTTFNEVDMTNLMKLRTDYKDEFVKKHGVKLGLMSCFVKAAVSALQNQPIVNAVIDGDDIIYRDYIDVSVAVGTSKGLVVPVIRDTEGMNFADIEKGINSLAKKATEGALSIDEMAGGTFTISNGGVYGSLISTPIINPPQSAILGMHSIVQRPVVVDGSILARPMMYLALTYDHRLIDGREAVLFLRRIKDVVEDPRRLLLDI</sequence>
<dbReference type="PROSITE" id="PS50968">
    <property type="entry name" value="BIOTINYL_LIPOYL"/>
    <property type="match status" value="1"/>
</dbReference>
<dbReference type="AlphaFoldDB" id="A0A9R0SVQ1"/>
<keyword evidence="9" id="KW-0450">Lipoyl</keyword>
<comment type="similarity">
    <text evidence="4">Belongs to the 2-oxoacid dehydrogenase family.</text>
</comment>
<dbReference type="Pfam" id="PF00198">
    <property type="entry name" value="2-oxoacid_dh"/>
    <property type="match status" value="1"/>
</dbReference>
<protein>
    <recommendedName>
        <fullName evidence="6">dihydrolipoyllysine-residue succinyltransferase</fullName>
        <ecNumber evidence="6">2.3.1.61</ecNumber>
    </recommendedName>
    <alternativeName>
        <fullName evidence="13">2-oxoglutarate dehydrogenase complex component E2</fullName>
    </alternativeName>
</protein>
<organism evidence="18 19">
    <name type="scientific">Triticum turgidum subsp. durum</name>
    <name type="common">Durum wheat</name>
    <name type="synonym">Triticum durum</name>
    <dbReference type="NCBI Taxonomy" id="4567"/>
    <lineage>
        <taxon>Eukaryota</taxon>
        <taxon>Viridiplantae</taxon>
        <taxon>Streptophyta</taxon>
        <taxon>Embryophyta</taxon>
        <taxon>Tracheophyta</taxon>
        <taxon>Spermatophyta</taxon>
        <taxon>Magnoliopsida</taxon>
        <taxon>Liliopsida</taxon>
        <taxon>Poales</taxon>
        <taxon>Poaceae</taxon>
        <taxon>BOP clade</taxon>
        <taxon>Pooideae</taxon>
        <taxon>Triticodae</taxon>
        <taxon>Triticeae</taxon>
        <taxon>Triticinae</taxon>
        <taxon>Triticum</taxon>
    </lineage>
</organism>
<evidence type="ECO:0000256" key="9">
    <source>
        <dbReference type="ARBA" id="ARBA00022823"/>
    </source>
</evidence>
<dbReference type="EMBL" id="LT934118">
    <property type="protein sequence ID" value="VAI02354.1"/>
    <property type="molecule type" value="Genomic_DNA"/>
</dbReference>